<dbReference type="RefSeq" id="XP_008619328.1">
    <property type="nucleotide sequence ID" value="XM_008621106.1"/>
</dbReference>
<evidence type="ECO:0000259" key="1">
    <source>
        <dbReference type="PROSITE" id="PS50141"/>
    </source>
</evidence>
<dbReference type="Pfam" id="PF02137">
    <property type="entry name" value="A_deamin"/>
    <property type="match status" value="1"/>
</dbReference>
<dbReference type="InterPro" id="IPR002466">
    <property type="entry name" value="A_deamin"/>
</dbReference>
<dbReference type="OMA" id="KHATNEY"/>
<dbReference type="GO" id="GO:0006382">
    <property type="term" value="P:adenosine to inosine editing"/>
    <property type="evidence" value="ECO:0007669"/>
    <property type="project" value="TreeGrafter"/>
</dbReference>
<evidence type="ECO:0000313" key="2">
    <source>
        <dbReference type="EMBL" id="EQC27229.1"/>
    </source>
</evidence>
<dbReference type="OrthoDB" id="10268011at2759"/>
<dbReference type="PROSITE" id="PS50141">
    <property type="entry name" value="A_DEAMIN_EDITASE"/>
    <property type="match status" value="1"/>
</dbReference>
<dbReference type="GeneID" id="19955673"/>
<reference evidence="2 3" key="1">
    <citation type="submission" date="2012-04" db="EMBL/GenBank/DDBJ databases">
        <title>The Genome Sequence of Saprolegnia declina VS20.</title>
        <authorList>
            <consortium name="The Broad Institute Genome Sequencing Platform"/>
            <person name="Russ C."/>
            <person name="Nusbaum C."/>
            <person name="Tyler B."/>
            <person name="van West P."/>
            <person name="Dieguez-Uribeondo J."/>
            <person name="de Bruijn I."/>
            <person name="Tripathy S."/>
            <person name="Jiang R."/>
            <person name="Young S.K."/>
            <person name="Zeng Q."/>
            <person name="Gargeya S."/>
            <person name="Fitzgerald M."/>
            <person name="Haas B."/>
            <person name="Abouelleil A."/>
            <person name="Alvarado L."/>
            <person name="Arachchi H.M."/>
            <person name="Berlin A."/>
            <person name="Chapman S.B."/>
            <person name="Goldberg J."/>
            <person name="Griggs A."/>
            <person name="Gujja S."/>
            <person name="Hansen M."/>
            <person name="Howarth C."/>
            <person name="Imamovic A."/>
            <person name="Larimer J."/>
            <person name="McCowen C."/>
            <person name="Montmayeur A."/>
            <person name="Murphy C."/>
            <person name="Neiman D."/>
            <person name="Pearson M."/>
            <person name="Priest M."/>
            <person name="Roberts A."/>
            <person name="Saif S."/>
            <person name="Shea T."/>
            <person name="Sisk P."/>
            <person name="Sykes S."/>
            <person name="Wortman J."/>
            <person name="Nusbaum C."/>
            <person name="Birren B."/>
        </authorList>
    </citation>
    <scope>NUCLEOTIDE SEQUENCE [LARGE SCALE GENOMIC DNA]</scope>
    <source>
        <strain evidence="2 3">VS20</strain>
    </source>
</reference>
<dbReference type="AlphaFoldDB" id="T0PP60"/>
<keyword evidence="3" id="KW-1185">Reference proteome</keyword>
<dbReference type="GO" id="GO:0005730">
    <property type="term" value="C:nucleolus"/>
    <property type="evidence" value="ECO:0007669"/>
    <property type="project" value="TreeGrafter"/>
</dbReference>
<dbReference type="PANTHER" id="PTHR10910:SF62">
    <property type="entry name" value="AT07585P-RELATED"/>
    <property type="match status" value="1"/>
</dbReference>
<dbReference type="Proteomes" id="UP000030762">
    <property type="component" value="Unassembled WGS sequence"/>
</dbReference>
<dbReference type="EMBL" id="JH767212">
    <property type="protein sequence ID" value="EQC27229.1"/>
    <property type="molecule type" value="Genomic_DNA"/>
</dbReference>
<accession>T0PP60</accession>
<dbReference type="GO" id="GO:0005737">
    <property type="term" value="C:cytoplasm"/>
    <property type="evidence" value="ECO:0007669"/>
    <property type="project" value="TreeGrafter"/>
</dbReference>
<dbReference type="GO" id="GO:0008251">
    <property type="term" value="F:tRNA-specific adenosine deaminase activity"/>
    <property type="evidence" value="ECO:0007669"/>
    <property type="project" value="TreeGrafter"/>
</dbReference>
<dbReference type="SMART" id="SM00552">
    <property type="entry name" value="ADEAMc"/>
    <property type="match status" value="1"/>
</dbReference>
<dbReference type="GO" id="GO:0006396">
    <property type="term" value="P:RNA processing"/>
    <property type="evidence" value="ECO:0007669"/>
    <property type="project" value="InterPro"/>
</dbReference>
<organism evidence="2 3">
    <name type="scientific">Saprolegnia diclina (strain VS20)</name>
    <dbReference type="NCBI Taxonomy" id="1156394"/>
    <lineage>
        <taxon>Eukaryota</taxon>
        <taxon>Sar</taxon>
        <taxon>Stramenopiles</taxon>
        <taxon>Oomycota</taxon>
        <taxon>Saprolegniomycetes</taxon>
        <taxon>Saprolegniales</taxon>
        <taxon>Saprolegniaceae</taxon>
        <taxon>Saprolegnia</taxon>
    </lineage>
</organism>
<dbReference type="GO" id="GO:0003726">
    <property type="term" value="F:double-stranded RNA adenosine deaminase activity"/>
    <property type="evidence" value="ECO:0007669"/>
    <property type="project" value="TreeGrafter"/>
</dbReference>
<dbReference type="VEuPathDB" id="FungiDB:SDRG_14946"/>
<name>T0PP60_SAPDV</name>
<dbReference type="PANTHER" id="PTHR10910">
    <property type="entry name" value="EUKARYOTE SPECIFIC DSRNA BINDING PROTEIN"/>
    <property type="match status" value="1"/>
</dbReference>
<evidence type="ECO:0000313" key="3">
    <source>
        <dbReference type="Proteomes" id="UP000030762"/>
    </source>
</evidence>
<feature type="domain" description="A to I editase" evidence="1">
    <location>
        <begin position="47"/>
        <end position="398"/>
    </location>
</feature>
<gene>
    <name evidence="2" type="ORF">SDRG_14946</name>
</gene>
<dbReference type="STRING" id="1156394.T0PP60"/>
<dbReference type="InParanoid" id="T0PP60"/>
<protein>
    <recommendedName>
        <fullName evidence="1">A to I editase domain-containing protein</fullName>
    </recommendedName>
</protein>
<proteinExistence type="predicted"/>
<dbReference type="eggNOG" id="KOG2777">
    <property type="taxonomic scope" value="Eukaryota"/>
</dbReference>
<sequence>MAHPDRVAEAALAWFAAKVPVKKHATNEYTVLAAIVLENDGALEVLSVGSGTKCLGQSALCTDGYLIHDGHAEVMCRRAFLRYLYYELSLRQAGVANETSIFTAATDDDGKLALKPGCTLHLYVSEAPCGDAALYDLKADVLDEIREAKVKRRKLNDAEVTTVPMRTTGAKVVESSTHSHVRGLARVKSGRTDIPESNRTVSMSCSDKICKWLCVGLQGSLLSQWFAPLYLASVVVSLDTQSDPKSFQEAISQSLVRGNSTCSVATTALTFPLTRSLAPSTRTSASGLALNWTSLRAAAPTAVALVDAKPDVEYLVGARGLKMGTKKVVDLQIKRKMSSRLTRRRFFAAAAQLDASLAELGYDAAKRKQVAYTAATQRFRALDCFAAWQGAPATAKSFTLAQS</sequence>
<dbReference type="GO" id="GO:0003725">
    <property type="term" value="F:double-stranded RNA binding"/>
    <property type="evidence" value="ECO:0007669"/>
    <property type="project" value="TreeGrafter"/>
</dbReference>